<dbReference type="InterPro" id="IPR010207">
    <property type="entry name" value="Elect_transpt_cplx_RnfB/RsxB"/>
</dbReference>
<dbReference type="GO" id="GO:0022900">
    <property type="term" value="P:electron transport chain"/>
    <property type="evidence" value="ECO:0007669"/>
    <property type="project" value="UniProtKB-UniRule"/>
</dbReference>
<dbReference type="OrthoDB" id="9789936at2"/>
<feature type="binding site" evidence="12 13">
    <location>
        <position position="51"/>
    </location>
    <ligand>
        <name>[4Fe-4S] cluster</name>
        <dbReference type="ChEBI" id="CHEBI:49883"/>
        <label>1</label>
    </ligand>
</feature>
<evidence type="ECO:0000313" key="16">
    <source>
        <dbReference type="EMBL" id="BAP56461.1"/>
    </source>
</evidence>
<dbReference type="Proteomes" id="UP000031623">
    <property type="component" value="Chromosome"/>
</dbReference>
<feature type="binding site" evidence="12 13">
    <location>
        <position position="155"/>
    </location>
    <ligand>
        <name>[4Fe-4S] cluster</name>
        <dbReference type="ChEBI" id="CHEBI:49883"/>
        <label>2</label>
    </ligand>
</feature>
<keyword evidence="7 12" id="KW-1278">Translocase</keyword>
<keyword evidence="2 12" id="KW-1003">Cell membrane</keyword>
<dbReference type="SUPFAM" id="SSF54862">
    <property type="entry name" value="4Fe-4S ferredoxins"/>
    <property type="match status" value="1"/>
</dbReference>
<feature type="binding site" evidence="12 13">
    <location>
        <position position="73"/>
    </location>
    <ligand>
        <name>[4Fe-4S] cluster</name>
        <dbReference type="ChEBI" id="CHEBI:49883"/>
        <label>1</label>
    </ligand>
</feature>
<feature type="binding site" evidence="12 13">
    <location>
        <position position="145"/>
    </location>
    <ligand>
        <name>[4Fe-4S] cluster</name>
        <dbReference type="ChEBI" id="CHEBI:49883"/>
        <label>3</label>
    </ligand>
</feature>
<keyword evidence="3 12" id="KW-0004">4Fe-4S</keyword>
<comment type="subcellular location">
    <subcellularLocation>
        <location evidence="12">Cell inner membrane</location>
    </subcellularLocation>
</comment>
<evidence type="ECO:0000256" key="9">
    <source>
        <dbReference type="ARBA" id="ARBA00023004"/>
    </source>
</evidence>
<organism evidence="16 17">
    <name type="scientific">Thioploca ingrica</name>
    <dbReference type="NCBI Taxonomy" id="40754"/>
    <lineage>
        <taxon>Bacteria</taxon>
        <taxon>Pseudomonadati</taxon>
        <taxon>Pseudomonadota</taxon>
        <taxon>Gammaproteobacteria</taxon>
        <taxon>Thiotrichales</taxon>
        <taxon>Thiotrichaceae</taxon>
        <taxon>Thioploca</taxon>
    </lineage>
</organism>
<keyword evidence="17" id="KW-1185">Reference proteome</keyword>
<dbReference type="InterPro" id="IPR017896">
    <property type="entry name" value="4Fe4S_Fe-S-bd"/>
</dbReference>
<dbReference type="InterPro" id="IPR017900">
    <property type="entry name" value="4Fe4S_Fe_S_CS"/>
</dbReference>
<dbReference type="STRING" id="40754.THII_2164"/>
<dbReference type="Gene3D" id="3.30.70.20">
    <property type="match status" value="1"/>
</dbReference>
<feature type="binding site" evidence="12 13">
    <location>
        <position position="56"/>
    </location>
    <ligand>
        <name>[4Fe-4S] cluster</name>
        <dbReference type="ChEBI" id="CHEBI:49883"/>
        <label>1</label>
    </ligand>
</feature>
<feature type="binding site" evidence="12 13">
    <location>
        <position position="125"/>
    </location>
    <ligand>
        <name>[4Fe-4S] cluster</name>
        <dbReference type="ChEBI" id="CHEBI:49883"/>
        <label>3</label>
    </ligand>
</feature>
<reference evidence="16 17" key="1">
    <citation type="journal article" date="2014" name="ISME J.">
        <title>Ecophysiology of Thioploca ingrica as revealed by the complete genome sequence supplemented with proteomic evidence.</title>
        <authorList>
            <person name="Kojima H."/>
            <person name="Ogura Y."/>
            <person name="Yamamoto N."/>
            <person name="Togashi T."/>
            <person name="Mori H."/>
            <person name="Watanabe T."/>
            <person name="Nemoto F."/>
            <person name="Kurokawa K."/>
            <person name="Hayashi T."/>
            <person name="Fukui M."/>
        </authorList>
    </citation>
    <scope>NUCLEOTIDE SEQUENCE [LARGE SCALE GENOMIC DNA]</scope>
</reference>
<evidence type="ECO:0000256" key="7">
    <source>
        <dbReference type="ARBA" id="ARBA00022967"/>
    </source>
</evidence>
<dbReference type="GO" id="GO:0009055">
    <property type="term" value="F:electron transfer activity"/>
    <property type="evidence" value="ECO:0007669"/>
    <property type="project" value="InterPro"/>
</dbReference>
<dbReference type="KEGG" id="tig:THII_2164"/>
<evidence type="ECO:0000256" key="13">
    <source>
        <dbReference type="PIRSR" id="PIRSR005784-1"/>
    </source>
</evidence>
<dbReference type="HOGENOM" id="CLU_063448_2_0_6"/>
<proteinExistence type="inferred from homology"/>
<accession>A0A090BV94</accession>
<keyword evidence="8 12" id="KW-0249">Electron transport</keyword>
<evidence type="ECO:0000259" key="14">
    <source>
        <dbReference type="PROSITE" id="PS51379"/>
    </source>
</evidence>
<evidence type="ECO:0000256" key="8">
    <source>
        <dbReference type="ARBA" id="ARBA00022982"/>
    </source>
</evidence>
<dbReference type="PANTHER" id="PTHR42859">
    <property type="entry name" value="OXIDOREDUCTASE"/>
    <property type="match status" value="1"/>
</dbReference>
<dbReference type="PANTHER" id="PTHR42859:SF3">
    <property type="entry name" value="ION-TRANSLOCATING OXIDOREDUCTASE COMPLEX SUBUNIT B"/>
    <property type="match status" value="1"/>
</dbReference>
<gene>
    <name evidence="12" type="primary">rnfB</name>
    <name evidence="16" type="ORF">THII_2164</name>
</gene>
<evidence type="ECO:0000256" key="10">
    <source>
        <dbReference type="ARBA" id="ARBA00023014"/>
    </source>
</evidence>
<keyword evidence="5 12" id="KW-0479">Metal-binding</keyword>
<evidence type="ECO:0000256" key="1">
    <source>
        <dbReference type="ARBA" id="ARBA00022448"/>
    </source>
</evidence>
<dbReference type="InterPro" id="IPR016463">
    <property type="entry name" value="RnfB/RsxB_Proteobac"/>
</dbReference>
<keyword evidence="10 12" id="KW-0411">Iron-sulfur</keyword>
<dbReference type="Pfam" id="PF04060">
    <property type="entry name" value="FeS"/>
    <property type="match status" value="1"/>
</dbReference>
<dbReference type="EMBL" id="AP014633">
    <property type="protein sequence ID" value="BAP56461.1"/>
    <property type="molecule type" value="Genomic_DNA"/>
</dbReference>
<dbReference type="InterPro" id="IPR007202">
    <property type="entry name" value="4Fe-4S_dom"/>
</dbReference>
<comment type="function">
    <text evidence="12">Part of a membrane-bound complex that couples electron transfer with translocation of ions across the membrane.</text>
</comment>
<dbReference type="NCBIfam" id="TIGR01944">
    <property type="entry name" value="rnfB"/>
    <property type="match status" value="1"/>
</dbReference>
<comment type="cofactor">
    <cofactor evidence="12 13">
        <name>[4Fe-4S] cluster</name>
        <dbReference type="ChEBI" id="CHEBI:49883"/>
    </cofactor>
    <text evidence="12 13">Binds 3 [4Fe-4S] clusters.</text>
</comment>
<dbReference type="PROSITE" id="PS51656">
    <property type="entry name" value="4FE4S"/>
    <property type="match status" value="1"/>
</dbReference>
<keyword evidence="11 12" id="KW-0472">Membrane</keyword>
<dbReference type="NCBIfam" id="NF003475">
    <property type="entry name" value="PRK05113.1"/>
    <property type="match status" value="1"/>
</dbReference>
<feature type="region of interest" description="Hydrophobic" evidence="12">
    <location>
        <begin position="1"/>
        <end position="25"/>
    </location>
</feature>
<dbReference type="Gene3D" id="1.10.15.40">
    <property type="entry name" value="Electron transport complex subunit B, putative Fe-S cluster"/>
    <property type="match status" value="1"/>
</dbReference>
<evidence type="ECO:0000256" key="3">
    <source>
        <dbReference type="ARBA" id="ARBA00022485"/>
    </source>
</evidence>
<feature type="binding site" evidence="12 13">
    <location>
        <position position="151"/>
    </location>
    <ligand>
        <name>[4Fe-4S] cluster</name>
        <dbReference type="ChEBI" id="CHEBI:49883"/>
        <label>3</label>
    </ligand>
</feature>
<dbReference type="HAMAP" id="MF_00463">
    <property type="entry name" value="RsxB_RnfB"/>
    <property type="match status" value="1"/>
</dbReference>
<dbReference type="AlphaFoldDB" id="A0A090BV94"/>
<sequence>MVVGIAIVVIGGLALLFGLLLGYAAGYFKIEGDPFVEQIEMLLPQSQCGKCGYPGCHPYAQAIANQEADINLCLPGGEITRHTLAELLNQDPNALSAEKPLEEIKILAVIEESQCIGCTLCIQACPVDAILGASRQMHTVLAQECTGCELCVAPCPVNCIQMVSVQPTLTTWKWPYPVVSLPVKPPQLFKSEEVELLL</sequence>
<evidence type="ECO:0000256" key="4">
    <source>
        <dbReference type="ARBA" id="ARBA00022519"/>
    </source>
</evidence>
<comment type="caution">
    <text evidence="12">Lacks conserved residue(s) required for the propagation of feature annotation.</text>
</comment>
<evidence type="ECO:0000259" key="15">
    <source>
        <dbReference type="PROSITE" id="PS51656"/>
    </source>
</evidence>
<keyword evidence="1 12" id="KW-0813">Transport</keyword>
<dbReference type="GO" id="GO:0051539">
    <property type="term" value="F:4 iron, 4 sulfur cluster binding"/>
    <property type="evidence" value="ECO:0007669"/>
    <property type="project" value="UniProtKB-UniRule"/>
</dbReference>
<keyword evidence="6 12" id="KW-0677">Repeat</keyword>
<dbReference type="GO" id="GO:0005886">
    <property type="term" value="C:plasma membrane"/>
    <property type="evidence" value="ECO:0007669"/>
    <property type="project" value="UniProtKB-SubCell"/>
</dbReference>
<dbReference type="PROSITE" id="PS51379">
    <property type="entry name" value="4FE4S_FER_2"/>
    <property type="match status" value="2"/>
</dbReference>
<comment type="similarity">
    <text evidence="12">Belongs to the 4Fe4S bacterial-type ferredoxin family. RnfB subfamily.</text>
</comment>
<dbReference type="EC" id="7.-.-.-" evidence="12"/>
<feature type="binding site" evidence="12 13">
    <location>
        <position position="118"/>
    </location>
    <ligand>
        <name>[4Fe-4S] cluster</name>
        <dbReference type="ChEBI" id="CHEBI:49883"/>
        <label>2</label>
    </ligand>
</feature>
<feature type="binding site" evidence="12 13">
    <location>
        <position position="121"/>
    </location>
    <ligand>
        <name>[4Fe-4S] cluster</name>
        <dbReference type="ChEBI" id="CHEBI:49883"/>
        <label>2</label>
    </ligand>
</feature>
<protein>
    <recommendedName>
        <fullName evidence="12">Ion-translocating oxidoreductase complex subunit B</fullName>
        <ecNumber evidence="12">7.-.-.-</ecNumber>
    </recommendedName>
    <alternativeName>
        <fullName evidence="12">Rnf electron transport complex subunit B</fullName>
    </alternativeName>
</protein>
<evidence type="ECO:0000256" key="6">
    <source>
        <dbReference type="ARBA" id="ARBA00022737"/>
    </source>
</evidence>
<dbReference type="PROSITE" id="PS00198">
    <property type="entry name" value="4FE4S_FER_1"/>
    <property type="match status" value="2"/>
</dbReference>
<feature type="domain" description="4Fe-4S" evidence="15">
    <location>
        <begin position="31"/>
        <end position="90"/>
    </location>
</feature>
<feature type="binding site" evidence="12 13">
    <location>
        <position position="48"/>
    </location>
    <ligand>
        <name>[4Fe-4S] cluster</name>
        <dbReference type="ChEBI" id="CHEBI:49883"/>
        <label>1</label>
    </ligand>
</feature>
<evidence type="ECO:0000256" key="11">
    <source>
        <dbReference type="ARBA" id="ARBA00023136"/>
    </source>
</evidence>
<feature type="domain" description="4Fe-4S ferredoxin-type" evidence="14">
    <location>
        <begin position="106"/>
        <end position="135"/>
    </location>
</feature>
<feature type="binding site" evidence="12 13">
    <location>
        <position position="115"/>
    </location>
    <ligand>
        <name>[4Fe-4S] cluster</name>
        <dbReference type="ChEBI" id="CHEBI:49883"/>
        <label>2</label>
    </ligand>
</feature>
<dbReference type="GO" id="GO:0046872">
    <property type="term" value="F:metal ion binding"/>
    <property type="evidence" value="ECO:0007669"/>
    <property type="project" value="UniProtKB-KW"/>
</dbReference>
<evidence type="ECO:0000256" key="2">
    <source>
        <dbReference type="ARBA" id="ARBA00022475"/>
    </source>
</evidence>
<dbReference type="Pfam" id="PF14697">
    <property type="entry name" value="Fer4_21"/>
    <property type="match status" value="1"/>
</dbReference>
<keyword evidence="4 12" id="KW-0997">Cell inner membrane</keyword>
<dbReference type="InterPro" id="IPR050294">
    <property type="entry name" value="RnfB_subfamily"/>
</dbReference>
<feature type="domain" description="4Fe-4S ferredoxin-type" evidence="14">
    <location>
        <begin position="136"/>
        <end position="165"/>
    </location>
</feature>
<dbReference type="PIRSF" id="PIRSF005784">
    <property type="entry name" value="Elect_transpt_RnfB"/>
    <property type="match status" value="1"/>
</dbReference>
<name>A0A090BV94_9GAMM</name>
<evidence type="ECO:0000256" key="12">
    <source>
        <dbReference type="HAMAP-Rule" id="MF_00463"/>
    </source>
</evidence>
<evidence type="ECO:0000256" key="5">
    <source>
        <dbReference type="ARBA" id="ARBA00022723"/>
    </source>
</evidence>
<keyword evidence="9 12" id="KW-0408">Iron</keyword>
<evidence type="ECO:0000313" key="17">
    <source>
        <dbReference type="Proteomes" id="UP000031623"/>
    </source>
</evidence>
<feature type="binding site" evidence="12 13">
    <location>
        <position position="148"/>
    </location>
    <ligand>
        <name>[4Fe-4S] cluster</name>
        <dbReference type="ChEBI" id="CHEBI:49883"/>
        <label>3</label>
    </ligand>
</feature>
<comment type="subunit">
    <text evidence="12">The complex is composed of six subunits: RnfA, RnfB, RnfC, RnfD, RnfE and RnfG.</text>
</comment>